<keyword evidence="1" id="KW-0732">Signal</keyword>
<organism evidence="2 3">
    <name type="scientific">Ancylobacter tetraedralis</name>
    <dbReference type="NCBI Taxonomy" id="217068"/>
    <lineage>
        <taxon>Bacteria</taxon>
        <taxon>Pseudomonadati</taxon>
        <taxon>Pseudomonadota</taxon>
        <taxon>Alphaproteobacteria</taxon>
        <taxon>Hyphomicrobiales</taxon>
        <taxon>Xanthobacteraceae</taxon>
        <taxon>Ancylobacter</taxon>
    </lineage>
</organism>
<sequence>MSFVASALVLASGFSAQAEGTPVCAAPSELTRAGFTLPRLAKSLAAKKPTTVLVLNSSSLAKKSALKGGAEKDAPRTFPSFLEETLRTRYPDGGVVVTTHNEPRATAEAILADLPGVLAQARPALVIWQTGTYDAILGADTSAFSDAVNTGIGFIHDAGADAIVVSPQFSPRTAIAIDVAPYANALAWAARSSGIPFFDRYDIMQFWASEGIFDFDTARPSPSQFEDVHRCIGRLLVGMIVDGVDTRALGSR</sequence>
<dbReference type="Proteomes" id="UP000533469">
    <property type="component" value="Unassembled WGS sequence"/>
</dbReference>
<evidence type="ECO:0008006" key="4">
    <source>
        <dbReference type="Google" id="ProtNLM"/>
    </source>
</evidence>
<comment type="caution">
    <text evidence="2">The sequence shown here is derived from an EMBL/GenBank/DDBJ whole genome shotgun (WGS) entry which is preliminary data.</text>
</comment>
<feature type="signal peptide" evidence="1">
    <location>
        <begin position="1"/>
        <end position="18"/>
    </location>
</feature>
<evidence type="ECO:0000256" key="1">
    <source>
        <dbReference type="SAM" id="SignalP"/>
    </source>
</evidence>
<accession>A0A839ZBI2</accession>
<dbReference type="Gene3D" id="3.40.50.1110">
    <property type="entry name" value="SGNH hydrolase"/>
    <property type="match status" value="1"/>
</dbReference>
<proteinExistence type="predicted"/>
<dbReference type="AlphaFoldDB" id="A0A839ZBI2"/>
<name>A0A839ZBI2_9HYPH</name>
<dbReference type="InterPro" id="IPR057572">
    <property type="entry name" value="NonGDSL"/>
</dbReference>
<reference evidence="2 3" key="1">
    <citation type="submission" date="2020-08" db="EMBL/GenBank/DDBJ databases">
        <title>Genomic Encyclopedia of Type Strains, Phase IV (KMG-IV): sequencing the most valuable type-strain genomes for metagenomic binning, comparative biology and taxonomic classification.</title>
        <authorList>
            <person name="Goeker M."/>
        </authorList>
    </citation>
    <scope>NUCLEOTIDE SEQUENCE [LARGE SCALE GENOMIC DNA]</scope>
    <source>
        <strain evidence="2 3">DSM 5895</strain>
    </source>
</reference>
<evidence type="ECO:0000313" key="2">
    <source>
        <dbReference type="EMBL" id="MBB3772091.1"/>
    </source>
</evidence>
<feature type="chain" id="PRO_5032765738" description="SGNH/GDSL hydrolase family protein" evidence="1">
    <location>
        <begin position="19"/>
        <end position="252"/>
    </location>
</feature>
<dbReference type="RefSeq" id="WP_246340113.1">
    <property type="nucleotide sequence ID" value="NZ_JACICD010000004.1"/>
</dbReference>
<dbReference type="InterPro" id="IPR036514">
    <property type="entry name" value="SGNH_hydro_sf"/>
</dbReference>
<dbReference type="Pfam" id="PF25182">
    <property type="entry name" value="NonGDSL"/>
    <property type="match status" value="1"/>
</dbReference>
<evidence type="ECO:0000313" key="3">
    <source>
        <dbReference type="Proteomes" id="UP000533469"/>
    </source>
</evidence>
<dbReference type="EMBL" id="JACICD010000004">
    <property type="protein sequence ID" value="MBB3772091.1"/>
    <property type="molecule type" value="Genomic_DNA"/>
</dbReference>
<protein>
    <recommendedName>
        <fullName evidence="4">SGNH/GDSL hydrolase family protein</fullName>
    </recommendedName>
</protein>
<dbReference type="GO" id="GO:0016788">
    <property type="term" value="F:hydrolase activity, acting on ester bonds"/>
    <property type="evidence" value="ECO:0007669"/>
    <property type="project" value="UniProtKB-ARBA"/>
</dbReference>
<keyword evidence="3" id="KW-1185">Reference proteome</keyword>
<dbReference type="SUPFAM" id="SSF52266">
    <property type="entry name" value="SGNH hydrolase"/>
    <property type="match status" value="1"/>
</dbReference>
<gene>
    <name evidence="2" type="ORF">FHS55_002700</name>
</gene>